<dbReference type="GO" id="GO:0004081">
    <property type="term" value="F:bis(5'-nucleosyl)-tetraphosphatase (asymmetrical) activity"/>
    <property type="evidence" value="ECO:0007669"/>
    <property type="project" value="TreeGrafter"/>
</dbReference>
<dbReference type="InterPro" id="IPR000086">
    <property type="entry name" value="NUDIX_hydrolase_dom"/>
</dbReference>
<dbReference type="CDD" id="cd04662">
    <property type="entry name" value="NUDIX_Hydrolase"/>
    <property type="match status" value="1"/>
</dbReference>
<dbReference type="PRINTS" id="PR00502">
    <property type="entry name" value="NUDIXFAMILY"/>
</dbReference>
<feature type="domain" description="Nudix hydrolase" evidence="3">
    <location>
        <begin position="1"/>
        <end position="150"/>
    </location>
</feature>
<dbReference type="PANTHER" id="PTHR21340:SF7">
    <property type="entry name" value="NUDIX HYDROLASE DOMAIN-CONTAINING PROTEIN"/>
    <property type="match status" value="1"/>
</dbReference>
<dbReference type="PROSITE" id="PS00893">
    <property type="entry name" value="NUDIX_BOX"/>
    <property type="match status" value="1"/>
</dbReference>
<reference evidence="4 5" key="1">
    <citation type="submission" date="2018-03" db="EMBL/GenBank/DDBJ databases">
        <authorList>
            <person name="Keele B.F."/>
        </authorList>
    </citation>
    <scope>NUCLEOTIDE SEQUENCE [LARGE SCALE GENOMIC DNA]</scope>
    <source>
        <strain evidence="4 5">YL28-9</strain>
    </source>
</reference>
<organism evidence="4 5">
    <name type="scientific">Pedobacter yulinensis</name>
    <dbReference type="NCBI Taxonomy" id="2126353"/>
    <lineage>
        <taxon>Bacteria</taxon>
        <taxon>Pseudomonadati</taxon>
        <taxon>Bacteroidota</taxon>
        <taxon>Sphingobacteriia</taxon>
        <taxon>Sphingobacteriales</taxon>
        <taxon>Sphingobacteriaceae</taxon>
        <taxon>Pedobacter</taxon>
    </lineage>
</organism>
<dbReference type="PROSITE" id="PS51462">
    <property type="entry name" value="NUDIX"/>
    <property type="match status" value="1"/>
</dbReference>
<dbReference type="Pfam" id="PF00293">
    <property type="entry name" value="NUDIX"/>
    <property type="match status" value="1"/>
</dbReference>
<dbReference type="Proteomes" id="UP000240912">
    <property type="component" value="Unassembled WGS sequence"/>
</dbReference>
<dbReference type="OrthoDB" id="954553at2"/>
<dbReference type="PROSITE" id="PS00191">
    <property type="entry name" value="CYTOCHROME_B5_1"/>
    <property type="match status" value="1"/>
</dbReference>
<dbReference type="InterPro" id="IPR020084">
    <property type="entry name" value="NUDIX_hydrolase_CS"/>
</dbReference>
<dbReference type="GO" id="GO:0020037">
    <property type="term" value="F:heme binding"/>
    <property type="evidence" value="ECO:0007669"/>
    <property type="project" value="InterPro"/>
</dbReference>
<dbReference type="InterPro" id="IPR015797">
    <property type="entry name" value="NUDIX_hydrolase-like_dom_sf"/>
</dbReference>
<dbReference type="InterPro" id="IPR020476">
    <property type="entry name" value="Nudix_hydrolase"/>
</dbReference>
<dbReference type="SUPFAM" id="SSF55811">
    <property type="entry name" value="Nudix"/>
    <property type="match status" value="1"/>
</dbReference>
<comment type="caution">
    <text evidence="4">The sequence shown here is derived from an EMBL/GenBank/DDBJ whole genome shotgun (WGS) entry which is preliminary data.</text>
</comment>
<gene>
    <name evidence="4" type="ORF">C7T94_12500</name>
</gene>
<dbReference type="Gene3D" id="3.90.79.10">
    <property type="entry name" value="Nucleoside Triphosphate Pyrophosphohydrolase"/>
    <property type="match status" value="1"/>
</dbReference>
<name>A0A2T3HN48_9SPHI</name>
<dbReference type="EMBL" id="PYLS01000005">
    <property type="protein sequence ID" value="PST83837.1"/>
    <property type="molecule type" value="Genomic_DNA"/>
</dbReference>
<evidence type="ECO:0000313" key="5">
    <source>
        <dbReference type="Proteomes" id="UP000240912"/>
    </source>
</evidence>
<accession>A0A2T3HN48</accession>
<dbReference type="GO" id="GO:0006754">
    <property type="term" value="P:ATP biosynthetic process"/>
    <property type="evidence" value="ECO:0007669"/>
    <property type="project" value="TreeGrafter"/>
</dbReference>
<dbReference type="AlphaFoldDB" id="A0A2T3HN48"/>
<sequence>MAKLSAGLLVYRNTPRGPEFLLAHPGGPLFVRRDEGWWSVPKGEPEPGEALLQAALREFSEETGLTPSGPYLELQPITQKGGKQVHCWACEGAFDGGQVKANTFRMEWPPRSGKFGEFAEVDRIEWFDAGTARVKINAAQADLITELERLLQARSRATHQNNLL</sequence>
<dbReference type="GO" id="GO:0006167">
    <property type="term" value="P:AMP biosynthetic process"/>
    <property type="evidence" value="ECO:0007669"/>
    <property type="project" value="TreeGrafter"/>
</dbReference>
<proteinExistence type="inferred from homology"/>
<keyword evidence="5" id="KW-1185">Reference proteome</keyword>
<evidence type="ECO:0000259" key="3">
    <source>
        <dbReference type="PROSITE" id="PS51462"/>
    </source>
</evidence>
<dbReference type="PANTHER" id="PTHR21340">
    <property type="entry name" value="DIADENOSINE 5,5-P1,P4-TETRAPHOSPHATE PYROPHOSPHOHYDROLASE MUTT"/>
    <property type="match status" value="1"/>
</dbReference>
<dbReference type="InterPro" id="IPR051325">
    <property type="entry name" value="Nudix_hydrolase_domain"/>
</dbReference>
<protein>
    <submittedName>
        <fullName evidence="4">NUDIX hydrolase</fullName>
    </submittedName>
</protein>
<comment type="similarity">
    <text evidence="2">Belongs to the Nudix hydrolase family.</text>
</comment>
<dbReference type="InterPro" id="IPR018506">
    <property type="entry name" value="Cyt_B5_heme-BS"/>
</dbReference>
<keyword evidence="1 2" id="KW-0378">Hydrolase</keyword>
<evidence type="ECO:0000256" key="1">
    <source>
        <dbReference type="ARBA" id="ARBA00022801"/>
    </source>
</evidence>
<dbReference type="RefSeq" id="WP_107215649.1">
    <property type="nucleotide sequence ID" value="NZ_KZ686269.1"/>
</dbReference>
<evidence type="ECO:0000313" key="4">
    <source>
        <dbReference type="EMBL" id="PST83837.1"/>
    </source>
</evidence>
<evidence type="ECO:0000256" key="2">
    <source>
        <dbReference type="RuleBase" id="RU003476"/>
    </source>
</evidence>